<evidence type="ECO:0000313" key="2">
    <source>
        <dbReference type="Proteomes" id="UP000218231"/>
    </source>
</evidence>
<accession>A0A2A2JLW0</accession>
<comment type="caution">
    <text evidence="1">The sequence shown here is derived from an EMBL/GenBank/DDBJ whole genome shotgun (WGS) entry which is preliminary data.</text>
</comment>
<gene>
    <name evidence="1" type="ORF">WR25_00159</name>
</gene>
<reference evidence="1 2" key="1">
    <citation type="journal article" date="2017" name="Curr. Biol.">
        <title>Genome architecture and evolution of a unichromosomal asexual nematode.</title>
        <authorList>
            <person name="Fradin H."/>
            <person name="Zegar C."/>
            <person name="Gutwein M."/>
            <person name="Lucas J."/>
            <person name="Kovtun M."/>
            <person name="Corcoran D."/>
            <person name="Baugh L.R."/>
            <person name="Kiontke K."/>
            <person name="Gunsalus K."/>
            <person name="Fitch D.H."/>
            <person name="Piano F."/>
        </authorList>
    </citation>
    <scope>NUCLEOTIDE SEQUENCE [LARGE SCALE GENOMIC DNA]</scope>
    <source>
        <strain evidence="1">PF1309</strain>
    </source>
</reference>
<sequence length="141" mass="15818">MDEVQLSDIIFNIRYRLNNDPNWKYSRSRETRAMLALEDFKHGDEIHLQTQAERAGVIIEDWGQELVVNVGTKVIRKGVTMGNDRLKLHLGGAVEKSGKNGVSVDPQDLLPPLDFTARVIGPSSVKLEWKPNEGVPKGKTQ</sequence>
<name>A0A2A2JLW0_9BILA</name>
<dbReference type="Proteomes" id="UP000218231">
    <property type="component" value="Unassembled WGS sequence"/>
</dbReference>
<organism evidence="1 2">
    <name type="scientific">Diploscapter pachys</name>
    <dbReference type="NCBI Taxonomy" id="2018661"/>
    <lineage>
        <taxon>Eukaryota</taxon>
        <taxon>Metazoa</taxon>
        <taxon>Ecdysozoa</taxon>
        <taxon>Nematoda</taxon>
        <taxon>Chromadorea</taxon>
        <taxon>Rhabditida</taxon>
        <taxon>Rhabditina</taxon>
        <taxon>Rhabditomorpha</taxon>
        <taxon>Rhabditoidea</taxon>
        <taxon>Rhabditidae</taxon>
        <taxon>Diploscapter</taxon>
    </lineage>
</organism>
<proteinExistence type="predicted"/>
<evidence type="ECO:0000313" key="1">
    <source>
        <dbReference type="EMBL" id="PAV62532.1"/>
    </source>
</evidence>
<dbReference type="EMBL" id="LIAE01010359">
    <property type="protein sequence ID" value="PAV62532.1"/>
    <property type="molecule type" value="Genomic_DNA"/>
</dbReference>
<protein>
    <submittedName>
        <fullName evidence="1">Uncharacterized protein</fullName>
    </submittedName>
</protein>
<dbReference type="AlphaFoldDB" id="A0A2A2JLW0"/>
<dbReference type="OrthoDB" id="5846732at2759"/>
<keyword evidence="2" id="KW-1185">Reference proteome</keyword>